<evidence type="ECO:0000313" key="4">
    <source>
        <dbReference type="Proteomes" id="UP001442841"/>
    </source>
</evidence>
<evidence type="ECO:0000313" key="3">
    <source>
        <dbReference type="EMBL" id="XAN07792.1"/>
    </source>
</evidence>
<dbReference type="InterPro" id="IPR016166">
    <property type="entry name" value="FAD-bd_PCMH"/>
</dbReference>
<dbReference type="InterPro" id="IPR007173">
    <property type="entry name" value="ALO_C"/>
</dbReference>
<proteinExistence type="predicted"/>
<name>A0ABZ3FP17_9ACTN</name>
<dbReference type="InterPro" id="IPR016169">
    <property type="entry name" value="FAD-bd_PCMH_sub2"/>
</dbReference>
<dbReference type="PANTHER" id="PTHR43762">
    <property type="entry name" value="L-GULONOLACTONE OXIDASE"/>
    <property type="match status" value="1"/>
</dbReference>
<accession>A0ABZ3FP17</accession>
<dbReference type="EMBL" id="CP154795">
    <property type="protein sequence ID" value="XAN07792.1"/>
    <property type="molecule type" value="Genomic_DNA"/>
</dbReference>
<evidence type="ECO:0000256" key="1">
    <source>
        <dbReference type="ARBA" id="ARBA00023002"/>
    </source>
</evidence>
<keyword evidence="4" id="KW-1185">Reference proteome</keyword>
<evidence type="ECO:0000259" key="2">
    <source>
        <dbReference type="PROSITE" id="PS51387"/>
    </source>
</evidence>
<dbReference type="RefSeq" id="WP_425309250.1">
    <property type="nucleotide sequence ID" value="NZ_CP154795.1"/>
</dbReference>
<organism evidence="3 4">
    <name type="scientific">Ammonicoccus fulvus</name>
    <dbReference type="NCBI Taxonomy" id="3138240"/>
    <lineage>
        <taxon>Bacteria</taxon>
        <taxon>Bacillati</taxon>
        <taxon>Actinomycetota</taxon>
        <taxon>Actinomycetes</taxon>
        <taxon>Propionibacteriales</taxon>
        <taxon>Propionibacteriaceae</taxon>
        <taxon>Ammonicoccus</taxon>
    </lineage>
</organism>
<dbReference type="Pfam" id="PF01565">
    <property type="entry name" value="FAD_binding_4"/>
    <property type="match status" value="1"/>
</dbReference>
<dbReference type="Gene3D" id="3.30.465.10">
    <property type="match status" value="1"/>
</dbReference>
<keyword evidence="1" id="KW-0560">Oxidoreductase</keyword>
<protein>
    <submittedName>
        <fullName evidence="3">D-arabinono-1,4-lactone oxidase</fullName>
    </submittedName>
</protein>
<dbReference type="Gene3D" id="1.10.45.10">
    <property type="entry name" value="Vanillyl-alcohol Oxidase, Chain A, domain 4"/>
    <property type="match status" value="1"/>
</dbReference>
<dbReference type="PANTHER" id="PTHR43762:SF1">
    <property type="entry name" value="D-ARABINONO-1,4-LACTONE OXIDASE"/>
    <property type="match status" value="1"/>
</dbReference>
<dbReference type="InterPro" id="IPR010031">
    <property type="entry name" value="FAD_lactone_oxidase-like"/>
</dbReference>
<dbReference type="Proteomes" id="UP001442841">
    <property type="component" value="Chromosome"/>
</dbReference>
<dbReference type="Pfam" id="PF04030">
    <property type="entry name" value="ALO"/>
    <property type="match status" value="1"/>
</dbReference>
<dbReference type="InterPro" id="IPR016171">
    <property type="entry name" value="Vanillyl_alc_oxidase_C-sub2"/>
</dbReference>
<dbReference type="InterPro" id="IPR036318">
    <property type="entry name" value="FAD-bd_PCMH-like_sf"/>
</dbReference>
<feature type="domain" description="FAD-binding PCMH-type" evidence="2">
    <location>
        <begin position="20"/>
        <end position="183"/>
    </location>
</feature>
<dbReference type="PROSITE" id="PS51387">
    <property type="entry name" value="FAD_PCMH"/>
    <property type="match status" value="1"/>
</dbReference>
<dbReference type="SUPFAM" id="SSF56176">
    <property type="entry name" value="FAD-binding/transporter-associated domain-like"/>
    <property type="match status" value="1"/>
</dbReference>
<dbReference type="Gene3D" id="3.30.70.2520">
    <property type="match status" value="1"/>
</dbReference>
<gene>
    <name evidence="3" type="ORF">AADG42_10910</name>
</gene>
<sequence>MEICLDQLPTANWCDSHALVERDRNTAVGDPFDVSELVRTSEHRLQILGSRYSYPDLIEGHDGLGVHLRSSRRILGQEDATITVTGDCTLTEVWEHLRADRRTLPICPPVITTQTVAGAIGTGTHAQGTREGLFADTVVEFEFVDASGRWHRIGRDDPAFGAFQLHLGSLGLITSVTLATESNRNYVCHKYTTSGDELRAGFGAWNERSEHVKVWWFTEEDRAHVWEVTPTAGLMPQAADATAHTDLNQVLADTQARMGRDLRSDDRQLASQRTVGRFYDYSDATGDLVEIFRNGIPAPQINMEVGVPLERFEAAADDLRRVLADSAYQLHYPVILRPTGASDAWLAAAYDRPTCWFGFVVYQRADGTVADGSIELLGELQAALSAHEGLPHWGKYFDPRFYDFASLPRWADFAGVRRQFDPDGRFLNPKLAEILGA</sequence>
<dbReference type="InterPro" id="IPR006094">
    <property type="entry name" value="Oxid_FAD_bind_N"/>
</dbReference>
<reference evidence="3 4" key="1">
    <citation type="submission" date="2024-04" db="EMBL/GenBank/DDBJ databases">
        <title>Isolation of an actinomycete strain from pig manure.</title>
        <authorList>
            <person name="Gong T."/>
            <person name="Yu Z."/>
            <person name="An M."/>
            <person name="Wei C."/>
            <person name="Yang W."/>
            <person name="Liu L."/>
        </authorList>
    </citation>
    <scope>NUCLEOTIDE SEQUENCE [LARGE SCALE GENOMIC DNA]</scope>
    <source>
        <strain evidence="3 4">ZF39</strain>
    </source>
</reference>